<dbReference type="InterPro" id="IPR003593">
    <property type="entry name" value="AAA+_ATPase"/>
</dbReference>
<dbReference type="GO" id="GO:0016829">
    <property type="term" value="F:lyase activity"/>
    <property type="evidence" value="ECO:0007669"/>
    <property type="project" value="UniProtKB-KW"/>
</dbReference>
<keyword evidence="8" id="KW-1185">Reference proteome</keyword>
<dbReference type="SUPFAM" id="SSF49879">
    <property type="entry name" value="SMAD/FHA domain"/>
    <property type="match status" value="1"/>
</dbReference>
<dbReference type="PANTHER" id="PTHR32071:SF117">
    <property type="entry name" value="PTS-DEPENDENT DIHYDROXYACETONE KINASE OPERON REGULATORY PROTEIN-RELATED"/>
    <property type="match status" value="1"/>
</dbReference>
<dbReference type="InterPro" id="IPR025662">
    <property type="entry name" value="Sigma_54_int_dom_ATP-bd_1"/>
</dbReference>
<evidence type="ECO:0000256" key="1">
    <source>
        <dbReference type="ARBA" id="ARBA00022741"/>
    </source>
</evidence>
<dbReference type="AlphaFoldDB" id="A0A0F6W3Q5"/>
<feature type="domain" description="FHA" evidence="5">
    <location>
        <begin position="194"/>
        <end position="243"/>
    </location>
</feature>
<dbReference type="Pfam" id="PF16697">
    <property type="entry name" value="Yop-YscD_cpl"/>
    <property type="match status" value="1"/>
</dbReference>
<dbReference type="InterPro" id="IPR002078">
    <property type="entry name" value="Sigma_54_int"/>
</dbReference>
<dbReference type="PROSITE" id="PS00675">
    <property type="entry name" value="SIGMA54_INTERACT_1"/>
    <property type="match status" value="1"/>
</dbReference>
<dbReference type="Pfam" id="PF00158">
    <property type="entry name" value="Sigma54_activat"/>
    <property type="match status" value="1"/>
</dbReference>
<reference evidence="7 8" key="1">
    <citation type="submission" date="2015-03" db="EMBL/GenBank/DDBJ databases">
        <title>Genome assembly of Sandaracinus amylolyticus DSM 53668.</title>
        <authorList>
            <person name="Sharma G."/>
            <person name="Subramanian S."/>
        </authorList>
    </citation>
    <scope>NUCLEOTIDE SEQUENCE [LARGE SCALE GENOMIC DNA]</scope>
    <source>
        <strain evidence="7 8">DSM 53668</strain>
    </source>
</reference>
<dbReference type="KEGG" id="samy:DB32_003791"/>
<protein>
    <submittedName>
        <fullName evidence="7">Formate hydrogenlyase transcriptional activator</fullName>
    </submittedName>
</protein>
<dbReference type="Proteomes" id="UP000034883">
    <property type="component" value="Chromosome"/>
</dbReference>
<feature type="region of interest" description="Disordered" evidence="4">
    <location>
        <begin position="122"/>
        <end position="143"/>
    </location>
</feature>
<keyword evidence="1" id="KW-0547">Nucleotide-binding</keyword>
<proteinExistence type="predicted"/>
<dbReference type="GO" id="GO:0006355">
    <property type="term" value="P:regulation of DNA-templated transcription"/>
    <property type="evidence" value="ECO:0007669"/>
    <property type="project" value="InterPro"/>
</dbReference>
<dbReference type="GO" id="GO:0005524">
    <property type="term" value="F:ATP binding"/>
    <property type="evidence" value="ECO:0007669"/>
    <property type="project" value="UniProtKB-KW"/>
</dbReference>
<dbReference type="FunFam" id="3.40.50.300:FF:000006">
    <property type="entry name" value="DNA-binding transcriptional regulator NtrC"/>
    <property type="match status" value="1"/>
</dbReference>
<dbReference type="Gene3D" id="2.60.200.20">
    <property type="match status" value="1"/>
</dbReference>
<dbReference type="Gene3D" id="1.10.10.60">
    <property type="entry name" value="Homeodomain-like"/>
    <property type="match status" value="1"/>
</dbReference>
<dbReference type="InterPro" id="IPR027417">
    <property type="entry name" value="P-loop_NTPase"/>
</dbReference>
<dbReference type="InterPro" id="IPR008984">
    <property type="entry name" value="SMAD_FHA_dom_sf"/>
</dbReference>
<gene>
    <name evidence="7" type="ORF">DB32_003791</name>
</gene>
<dbReference type="GO" id="GO:0003677">
    <property type="term" value="F:DNA binding"/>
    <property type="evidence" value="ECO:0007669"/>
    <property type="project" value="UniProtKB-KW"/>
</dbReference>
<keyword evidence="2" id="KW-0067">ATP-binding</keyword>
<organism evidence="7 8">
    <name type="scientific">Sandaracinus amylolyticus</name>
    <dbReference type="NCBI Taxonomy" id="927083"/>
    <lineage>
        <taxon>Bacteria</taxon>
        <taxon>Pseudomonadati</taxon>
        <taxon>Myxococcota</taxon>
        <taxon>Polyangia</taxon>
        <taxon>Polyangiales</taxon>
        <taxon>Sandaracinaceae</taxon>
        <taxon>Sandaracinus</taxon>
    </lineage>
</organism>
<dbReference type="Gene3D" id="3.40.50.300">
    <property type="entry name" value="P-loop containing nucleotide triphosphate hydrolases"/>
    <property type="match status" value="1"/>
</dbReference>
<dbReference type="PANTHER" id="PTHR32071">
    <property type="entry name" value="TRANSCRIPTIONAL REGULATORY PROTEIN"/>
    <property type="match status" value="1"/>
</dbReference>
<evidence type="ECO:0000259" key="5">
    <source>
        <dbReference type="PROSITE" id="PS50006"/>
    </source>
</evidence>
<dbReference type="EMBL" id="CP011125">
    <property type="protein sequence ID" value="AKF06642.1"/>
    <property type="molecule type" value="Genomic_DNA"/>
</dbReference>
<keyword evidence="7" id="KW-0456">Lyase</keyword>
<dbReference type="PROSITE" id="PS50006">
    <property type="entry name" value="FHA_DOMAIN"/>
    <property type="match status" value="1"/>
</dbReference>
<dbReference type="InterPro" id="IPR000253">
    <property type="entry name" value="FHA_dom"/>
</dbReference>
<evidence type="ECO:0000256" key="4">
    <source>
        <dbReference type="SAM" id="MobiDB-lite"/>
    </source>
</evidence>
<dbReference type="Pfam" id="PF25601">
    <property type="entry name" value="AAA_lid_14"/>
    <property type="match status" value="1"/>
</dbReference>
<keyword evidence="3" id="KW-0238">DNA-binding</keyword>
<dbReference type="InterPro" id="IPR032030">
    <property type="entry name" value="YscD_cytoplasmic_dom"/>
</dbReference>
<dbReference type="CDD" id="cd00009">
    <property type="entry name" value="AAA"/>
    <property type="match status" value="1"/>
</dbReference>
<feature type="domain" description="Sigma-54 factor interaction" evidence="6">
    <location>
        <begin position="284"/>
        <end position="511"/>
    </location>
</feature>
<dbReference type="InterPro" id="IPR009057">
    <property type="entry name" value="Homeodomain-like_sf"/>
</dbReference>
<dbReference type="SMART" id="SM00382">
    <property type="entry name" value="AAA"/>
    <property type="match status" value="1"/>
</dbReference>
<accession>A0A0F6W3Q5</accession>
<evidence type="ECO:0000313" key="7">
    <source>
        <dbReference type="EMBL" id="AKF06642.1"/>
    </source>
</evidence>
<dbReference type="STRING" id="927083.DB32_003791"/>
<name>A0A0F6W3Q5_9BACT</name>
<dbReference type="SUPFAM" id="SSF46689">
    <property type="entry name" value="Homeodomain-like"/>
    <property type="match status" value="1"/>
</dbReference>
<evidence type="ECO:0000256" key="2">
    <source>
        <dbReference type="ARBA" id="ARBA00022840"/>
    </source>
</evidence>
<evidence type="ECO:0000313" key="8">
    <source>
        <dbReference type="Proteomes" id="UP000034883"/>
    </source>
</evidence>
<feature type="compositionally biased region" description="Basic and acidic residues" evidence="4">
    <location>
        <begin position="122"/>
        <end position="135"/>
    </location>
</feature>
<dbReference type="SUPFAM" id="SSF52540">
    <property type="entry name" value="P-loop containing nucleoside triphosphate hydrolases"/>
    <property type="match status" value="1"/>
</dbReference>
<dbReference type="PROSITE" id="PS00676">
    <property type="entry name" value="SIGMA54_INTERACT_2"/>
    <property type="match status" value="1"/>
</dbReference>
<sequence length="590" mass="64652">MRAEHVAVERETIAGLHALGVHVDERETRLHRAALTLRGGAQRWVRRVALEAPIRVGRFAQPSVLRERPREVEQHRGRGVQRVHLFERLERGLPAACFRGGHALAEALAHVTDLRARWERHDHDRRREREREQPHGADGTRSVGYHQFEGHVFEDDGTVRAPRKPPRRVRTLRARVVRGPDAGAETSCDAGATLAIGTSEGNELRLRDPTVSRYHVELAALPEGIRVRDLASSNGTIAGAVRIESAIVASGTELRLGDTVIAVDDGAEREVVARDLDPAAIPGVVAESAAMKAIVRALHRIAPTSASVLLLGETGTGKEVIARAIHALSPRRDRELVVVDCGSMAPTLIASELFGHERGAFTGADRRHVGAFERADGGTVFLDEIGELPAELQPALLGVLERRRFRRVGGEREIAVDVRVVAATHRDLREATNAGSFRADLYFRLAAARLVLPPLRDRTEDVEPLARHFAAQLTGDPAAVPFDARSLDALRRHPFAGNVRELRNVVESALAFGELQLDEAAPRAASSSPAMQVDVDRSYREARAAALDAFERAYLGALITASRNNASEAARRAKMDRAYLLELLKKHGLR</sequence>
<evidence type="ECO:0000259" key="6">
    <source>
        <dbReference type="PROSITE" id="PS50045"/>
    </source>
</evidence>
<dbReference type="InterPro" id="IPR058031">
    <property type="entry name" value="AAA_lid_NorR"/>
</dbReference>
<dbReference type="Gene3D" id="1.10.8.60">
    <property type="match status" value="1"/>
</dbReference>
<evidence type="ECO:0000256" key="3">
    <source>
        <dbReference type="ARBA" id="ARBA00023125"/>
    </source>
</evidence>
<dbReference type="PROSITE" id="PS50045">
    <property type="entry name" value="SIGMA54_INTERACT_4"/>
    <property type="match status" value="1"/>
</dbReference>
<dbReference type="CDD" id="cd00060">
    <property type="entry name" value="FHA"/>
    <property type="match status" value="1"/>
</dbReference>
<dbReference type="InterPro" id="IPR025943">
    <property type="entry name" value="Sigma_54_int_dom_ATP-bd_2"/>
</dbReference>